<dbReference type="Proteomes" id="UP000258667">
    <property type="component" value="Chromosome"/>
</dbReference>
<keyword evidence="1" id="KW-0547">Nucleotide-binding</keyword>
<dbReference type="Pfam" id="PF12848">
    <property type="entry name" value="ABC_tran_Xtn"/>
    <property type="match status" value="1"/>
</dbReference>
<dbReference type="SUPFAM" id="SSF52540">
    <property type="entry name" value="P-loop containing nucleoside triphosphate hydrolases"/>
    <property type="match status" value="1"/>
</dbReference>
<dbReference type="PANTHER" id="PTHR42855:SF2">
    <property type="entry name" value="DRUG RESISTANCE ABC TRANSPORTER,ATP-BINDING PROTEIN"/>
    <property type="match status" value="1"/>
</dbReference>
<dbReference type="EMBL" id="CP032049">
    <property type="protein sequence ID" value="AXU06361.1"/>
    <property type="molecule type" value="Genomic_DNA"/>
</dbReference>
<accession>A0ABM6YFX6</accession>
<protein>
    <submittedName>
        <fullName evidence="4">ATP-binding cassette domain-containing protein</fullName>
    </submittedName>
</protein>
<dbReference type="InterPro" id="IPR027417">
    <property type="entry name" value="P-loop_NTPase"/>
</dbReference>
<feature type="domain" description="ABC-transporter extension" evidence="3">
    <location>
        <begin position="123"/>
        <end position="205"/>
    </location>
</feature>
<organism evidence="4 5">
    <name type="scientific">Rickettsia japonica</name>
    <dbReference type="NCBI Taxonomy" id="35790"/>
    <lineage>
        <taxon>Bacteria</taxon>
        <taxon>Pseudomonadati</taxon>
        <taxon>Pseudomonadota</taxon>
        <taxon>Alphaproteobacteria</taxon>
        <taxon>Rickettsiales</taxon>
        <taxon>Rickettsiaceae</taxon>
        <taxon>Rickettsieae</taxon>
        <taxon>Rickettsia</taxon>
        <taxon>spotted fever group</taxon>
    </lineage>
</organism>
<reference evidence="4 5" key="1">
    <citation type="submission" date="2018-08" db="EMBL/GenBank/DDBJ databases">
        <title>Complete genomic DNA sequence of Rickettsia japonica in China.</title>
        <authorList>
            <person name="Lu Q."/>
            <person name="Li C."/>
        </authorList>
    </citation>
    <scope>NUCLEOTIDE SEQUENCE [LARGE SCALE GENOMIC DNA]</scope>
    <source>
        <strain evidence="4 5">LA4/2015</strain>
    </source>
</reference>
<keyword evidence="5" id="KW-1185">Reference proteome</keyword>
<evidence type="ECO:0000256" key="1">
    <source>
        <dbReference type="ARBA" id="ARBA00022741"/>
    </source>
</evidence>
<gene>
    <name evidence="4" type="ORF">D0Z68_02430</name>
</gene>
<evidence type="ECO:0000313" key="5">
    <source>
        <dbReference type="Proteomes" id="UP000258667"/>
    </source>
</evidence>
<dbReference type="Gene3D" id="3.40.50.300">
    <property type="entry name" value="P-loop containing nucleotide triphosphate hydrolases"/>
    <property type="match status" value="1"/>
</dbReference>
<dbReference type="InterPro" id="IPR051309">
    <property type="entry name" value="ABCF_ATPase"/>
</dbReference>
<sequence length="241" mass="27999">MLNRQECSDEDGYKFGELEQVIYDNDGYTAEIFADSLLVGLGIAEKYYYEPLSALSEVYKLRVLLVQSLFNNPDILLLDEPTNHLDIIAIYWLENYLKNSFKGILIFILHDLVFLNNVATDILDIDYGEIKLYTGNYDNFVQEKQIIAAQKLSKRNFLEKKIENMQAWVDKFRVGTRARQSASREKQLEKIESDIQKSSRISPLFRFKQLSNSGKLVLKIDQITKDFENKQILNKVSFNVS</sequence>
<name>A0ABM6YFX6_RICJA</name>
<dbReference type="GO" id="GO:0005524">
    <property type="term" value="F:ATP binding"/>
    <property type="evidence" value="ECO:0007669"/>
    <property type="project" value="UniProtKB-KW"/>
</dbReference>
<dbReference type="PANTHER" id="PTHR42855">
    <property type="entry name" value="ABC TRANSPORTER ATP-BINDING SUBUNIT"/>
    <property type="match status" value="1"/>
</dbReference>
<evidence type="ECO:0000259" key="3">
    <source>
        <dbReference type="Pfam" id="PF12848"/>
    </source>
</evidence>
<evidence type="ECO:0000256" key="2">
    <source>
        <dbReference type="ARBA" id="ARBA00022840"/>
    </source>
</evidence>
<keyword evidence="2 4" id="KW-0067">ATP-binding</keyword>
<proteinExistence type="predicted"/>
<evidence type="ECO:0000313" key="4">
    <source>
        <dbReference type="EMBL" id="AXU06361.1"/>
    </source>
</evidence>
<dbReference type="InterPro" id="IPR032781">
    <property type="entry name" value="ABC_tran_Xtn"/>
</dbReference>